<reference evidence="1 2" key="1">
    <citation type="submission" date="2020-02" db="EMBL/GenBank/DDBJ databases">
        <title>Aliifodinibius halophilus 2W32, complete genome.</title>
        <authorList>
            <person name="Li Y."/>
            <person name="Wu S."/>
        </authorList>
    </citation>
    <scope>NUCLEOTIDE SEQUENCE [LARGE SCALE GENOMIC DNA]</scope>
    <source>
        <strain evidence="1 2">2W32</strain>
    </source>
</reference>
<sequence>MEDSNLSNYSDPELREMIYQKLQRLLSEDTARYRKNMKYHLETLFEAGEIGIPADLLTIKINQIN</sequence>
<protein>
    <submittedName>
        <fullName evidence="1">Uncharacterized protein</fullName>
    </submittedName>
</protein>
<proteinExistence type="predicted"/>
<accession>A0A6M1T751</accession>
<comment type="caution">
    <text evidence="1">The sequence shown here is derived from an EMBL/GenBank/DDBJ whole genome shotgun (WGS) entry which is preliminary data.</text>
</comment>
<dbReference type="EMBL" id="JAALLS010000030">
    <property type="protein sequence ID" value="NGP90017.1"/>
    <property type="molecule type" value="Genomic_DNA"/>
</dbReference>
<name>A0A6M1T751_9BACT</name>
<gene>
    <name evidence="1" type="ORF">G3569_16790</name>
</gene>
<keyword evidence="2" id="KW-1185">Reference proteome</keyword>
<dbReference type="AlphaFoldDB" id="A0A6M1T751"/>
<evidence type="ECO:0000313" key="2">
    <source>
        <dbReference type="Proteomes" id="UP000479132"/>
    </source>
</evidence>
<evidence type="ECO:0000313" key="1">
    <source>
        <dbReference type="EMBL" id="NGP90017.1"/>
    </source>
</evidence>
<dbReference type="Proteomes" id="UP000479132">
    <property type="component" value="Unassembled WGS sequence"/>
</dbReference>
<organism evidence="1 2">
    <name type="scientific">Fodinibius halophilus</name>
    <dbReference type="NCBI Taxonomy" id="1736908"/>
    <lineage>
        <taxon>Bacteria</taxon>
        <taxon>Pseudomonadati</taxon>
        <taxon>Balneolota</taxon>
        <taxon>Balneolia</taxon>
        <taxon>Balneolales</taxon>
        <taxon>Balneolaceae</taxon>
        <taxon>Fodinibius</taxon>
    </lineage>
</organism>
<dbReference type="RefSeq" id="WP_165271246.1">
    <property type="nucleotide sequence ID" value="NZ_JAALLS010000030.1"/>
</dbReference>